<dbReference type="EMBL" id="ACIS01000005">
    <property type="protein sequence ID" value="EEG08601.1"/>
    <property type="molecule type" value="Genomic_DNA"/>
</dbReference>
<gene>
    <name evidence="2" type="ORF">FuraDRAFT_2109</name>
</gene>
<evidence type="ECO:0000313" key="2">
    <source>
        <dbReference type="EMBL" id="EEG08601.1"/>
    </source>
</evidence>
<dbReference type="AlphaFoldDB" id="B9Z424"/>
<dbReference type="Gene3D" id="3.40.190.10">
    <property type="entry name" value="Periplasmic binding protein-like II"/>
    <property type="match status" value="2"/>
</dbReference>
<evidence type="ECO:0000256" key="1">
    <source>
        <dbReference type="SAM" id="SignalP"/>
    </source>
</evidence>
<dbReference type="eggNOG" id="COG0834">
    <property type="taxonomic scope" value="Bacteria"/>
</dbReference>
<protein>
    <submittedName>
        <fullName evidence="2">Uncharacterized protein</fullName>
    </submittedName>
</protein>
<evidence type="ECO:0000313" key="3">
    <source>
        <dbReference type="Proteomes" id="UP000003165"/>
    </source>
</evidence>
<feature type="signal peptide" evidence="1">
    <location>
        <begin position="1"/>
        <end position="21"/>
    </location>
</feature>
<keyword evidence="1" id="KW-0732">Signal</keyword>
<keyword evidence="3" id="KW-1185">Reference proteome</keyword>
<sequence precursor="true">MKPVSPLLAAMLLLNAATLCAAPERELTISTFPITDDPLFVTCQQVLKEAYRRIGIRMKLVAMPGKRSLASADSGETDGDLCQAKGIMKAYPHLVEVPHPLTKAEMVAFSRRKLDIRNWEDLRPYVIDYERGVEVVEENTAGMKATPTNSMEAGFRKMLAGHADVHIDAKTSGLFMLKRIGYRHVYISAPLNVHTLHHHLNIKHAALVGRLSASLAQMQRDGTIAKIERSVNGRWQ</sequence>
<reference evidence="2 3" key="1">
    <citation type="submission" date="2009-02" db="EMBL/GenBank/DDBJ databases">
        <title>Sequencing of the draft genome and assembly of Lutiella nitroferrum 2002.</title>
        <authorList>
            <consortium name="US DOE Joint Genome Institute (JGI-PGF)"/>
            <person name="Lucas S."/>
            <person name="Copeland A."/>
            <person name="Lapidus A."/>
            <person name="Glavina del Rio T."/>
            <person name="Tice H."/>
            <person name="Bruce D."/>
            <person name="Goodwin L."/>
            <person name="Pitluck S."/>
            <person name="Larimer F."/>
            <person name="Land M.L."/>
            <person name="Hauser L."/>
            <person name="Coates J.D."/>
        </authorList>
    </citation>
    <scope>NUCLEOTIDE SEQUENCE [LARGE SCALE GENOMIC DNA]</scope>
    <source>
        <strain evidence="2 3">2002</strain>
    </source>
</reference>
<comment type="caution">
    <text evidence="2">The sequence shown here is derived from an EMBL/GenBank/DDBJ whole genome shotgun (WGS) entry which is preliminary data.</text>
</comment>
<dbReference type="SUPFAM" id="SSF53850">
    <property type="entry name" value="Periplasmic binding protein-like II"/>
    <property type="match status" value="1"/>
</dbReference>
<dbReference type="Proteomes" id="UP000003165">
    <property type="component" value="Unassembled WGS sequence"/>
</dbReference>
<organism evidence="2 3">
    <name type="scientific">Pseudogulbenkiania ferrooxidans 2002</name>
    <dbReference type="NCBI Taxonomy" id="279714"/>
    <lineage>
        <taxon>Bacteria</taxon>
        <taxon>Pseudomonadati</taxon>
        <taxon>Pseudomonadota</taxon>
        <taxon>Betaproteobacteria</taxon>
        <taxon>Neisseriales</taxon>
        <taxon>Chromobacteriaceae</taxon>
        <taxon>Pseudogulbenkiania</taxon>
    </lineage>
</organism>
<proteinExistence type="predicted"/>
<feature type="chain" id="PRO_5002895571" evidence="1">
    <location>
        <begin position="22"/>
        <end position="236"/>
    </location>
</feature>
<name>B9Z424_9NEIS</name>
<accession>B9Z424</accession>